<dbReference type="HOGENOM" id="CLU_1324065_0_0_2"/>
<dbReference type="RefSeq" id="WP_013905983.1">
    <property type="nucleotide sequence ID" value="NC_015680.1"/>
</dbReference>
<evidence type="ECO:0000313" key="1">
    <source>
        <dbReference type="EMBL" id="AEH24927.1"/>
    </source>
</evidence>
<dbReference type="InterPro" id="IPR007366">
    <property type="entry name" value="DUF432"/>
</dbReference>
<name>F8AF97_PYRYC</name>
<organism evidence="1 2">
    <name type="scientific">Pyrococcus yayanosii (strain CH1 / JCM 16557)</name>
    <dbReference type="NCBI Taxonomy" id="529709"/>
    <lineage>
        <taxon>Archaea</taxon>
        <taxon>Methanobacteriati</taxon>
        <taxon>Methanobacteriota</taxon>
        <taxon>Thermococci</taxon>
        <taxon>Thermococcales</taxon>
        <taxon>Thermococcaceae</taxon>
        <taxon>Pyrococcus</taxon>
    </lineage>
</organism>
<dbReference type="EMBL" id="CP002779">
    <property type="protein sequence ID" value="AEH24927.1"/>
    <property type="molecule type" value="Genomic_DNA"/>
</dbReference>
<protein>
    <recommendedName>
        <fullName evidence="3">DUF432 domain-containing protein</fullName>
    </recommendedName>
</protein>
<keyword evidence="2" id="KW-1185">Reference proteome</keyword>
<gene>
    <name evidence="1" type="ordered locus">PYCH_12490</name>
</gene>
<reference evidence="1 2" key="1">
    <citation type="journal article" date="2011" name="J. Bacteriol.">
        <title>Complete genome sequence of the obligate piezophilic hyperthermophilic archaeon Pyrococcus yayanosii CH1.</title>
        <authorList>
            <person name="Jun X."/>
            <person name="Lupeng L."/>
            <person name="Minjuan X."/>
            <person name="Oger P."/>
            <person name="Fengping W."/>
            <person name="Jebbar M."/>
            <person name="Xiang X."/>
        </authorList>
    </citation>
    <scope>NUCLEOTIDE SEQUENCE [LARGE SCALE GENOMIC DNA]</scope>
    <source>
        <strain evidence="2">CH1 / JCM 16557</strain>
    </source>
</reference>
<dbReference type="eggNOG" id="arCOG01766">
    <property type="taxonomic scope" value="Archaea"/>
</dbReference>
<dbReference type="GeneID" id="10837822"/>
<dbReference type="KEGG" id="pya:PYCH_12490"/>
<evidence type="ECO:0000313" key="2">
    <source>
        <dbReference type="Proteomes" id="UP000008386"/>
    </source>
</evidence>
<dbReference type="AlphaFoldDB" id="F8AF97"/>
<sequence length="209" mass="23754">MFGEHELREGSIELPGETIMLEKEGEFYRYRRGDVERIIVGGEVLRILPAPAVGYGVKLLMIRLAEPLAVPPGGNVEGFLSAPVEVEVKVENLSIDRFSISREKYALYGTLEAGVIARYYKSRFWREEPPDPGVVKLKVINPSNDWRLLERVVFPLSGPMFYSREKAYYPLITVSLKKDVEVVNTGKAPLPGLKAASEERHQLKFMMRW</sequence>
<dbReference type="OrthoDB" id="59763at2157"/>
<dbReference type="PIRSF" id="PIRSF019202">
    <property type="entry name" value="UCP019202"/>
    <property type="match status" value="1"/>
</dbReference>
<dbReference type="Proteomes" id="UP000008386">
    <property type="component" value="Chromosome"/>
</dbReference>
<accession>F8AF97</accession>
<evidence type="ECO:0008006" key="3">
    <source>
        <dbReference type="Google" id="ProtNLM"/>
    </source>
</evidence>
<proteinExistence type="predicted"/>
<dbReference type="Pfam" id="PF04254">
    <property type="entry name" value="DUF432"/>
    <property type="match status" value="1"/>
</dbReference>